<proteinExistence type="predicted"/>
<sequence length="390" mass="41953">MNKSPQHEEKSSSRRGFLKKTAKGGLAALSLTSVAAGATNLAGIAAKEESQTVGAPRIKPDHVIRSVPVNMVWGYFGADVPPVSRVKDGDVVEIHTVSTAGISSKEPEAFFKENNLPVDQHAQEIIDILKNVKPEPSGIRGHMLTGPLYIEGAEPGDSLEIRILDLPLRSSYGVNSVWPGGGGIPDAVKTRETFVYRYDKKKKTASFIEGVEIPLRPFMGVMALSPPPEVGRVSSIPPDFFGGNLDIKHLVKGTTLYLPVSVPGGLFTTGDCHSAQGNGEVSGVAIEASLALVAKFIVHKGKTIKQPRAETPTHFIAVGLDPDLDKAMQNALTETVNFIKEEMGFTFNQALSIASTGVDFEVSQVVDRTLGVHAMIPKSIFTKKKFPYWT</sequence>
<dbReference type="Gene3D" id="3.10.28.20">
    <property type="entry name" value="Acetamidase/Formamidase-like domains"/>
    <property type="match status" value="1"/>
</dbReference>
<dbReference type="RefSeq" id="WP_115563682.1">
    <property type="nucleotide sequence ID" value="NZ_QRGR01000001.1"/>
</dbReference>
<dbReference type="GO" id="GO:0016811">
    <property type="term" value="F:hydrolase activity, acting on carbon-nitrogen (but not peptide) bonds, in linear amides"/>
    <property type="evidence" value="ECO:0007669"/>
    <property type="project" value="InterPro"/>
</dbReference>
<dbReference type="PANTHER" id="PTHR31891:SF1">
    <property type="entry name" value="FORMAMIDASE C869.04-RELATED"/>
    <property type="match status" value="1"/>
</dbReference>
<dbReference type="Gene3D" id="2.60.120.580">
    <property type="entry name" value="Acetamidase/Formamidase-like domains"/>
    <property type="match status" value="2"/>
</dbReference>
<organism evidence="1 2">
    <name type="scientific">Pontibacter diazotrophicus</name>
    <dbReference type="NCBI Taxonomy" id="1400979"/>
    <lineage>
        <taxon>Bacteria</taxon>
        <taxon>Pseudomonadati</taxon>
        <taxon>Bacteroidota</taxon>
        <taxon>Cytophagia</taxon>
        <taxon>Cytophagales</taxon>
        <taxon>Hymenobacteraceae</taxon>
        <taxon>Pontibacter</taxon>
    </lineage>
</organism>
<keyword evidence="2" id="KW-1185">Reference proteome</keyword>
<accession>A0A3D8LI93</accession>
<dbReference type="OrthoDB" id="9811740at2"/>
<dbReference type="InterPro" id="IPR006311">
    <property type="entry name" value="TAT_signal"/>
</dbReference>
<dbReference type="PANTHER" id="PTHR31891">
    <property type="entry name" value="FORMAMIDASE C869.04-RELATED"/>
    <property type="match status" value="1"/>
</dbReference>
<dbReference type="Proteomes" id="UP000256708">
    <property type="component" value="Unassembled WGS sequence"/>
</dbReference>
<dbReference type="Pfam" id="PF03069">
    <property type="entry name" value="FmdA_AmdA"/>
    <property type="match status" value="2"/>
</dbReference>
<dbReference type="InterPro" id="IPR004304">
    <property type="entry name" value="FmdA_AmdA"/>
</dbReference>
<dbReference type="SUPFAM" id="SSF141130">
    <property type="entry name" value="Acetamidase/Formamidase-like"/>
    <property type="match status" value="1"/>
</dbReference>
<evidence type="ECO:0000313" key="1">
    <source>
        <dbReference type="EMBL" id="RDV17163.1"/>
    </source>
</evidence>
<dbReference type="AlphaFoldDB" id="A0A3D8LI93"/>
<reference evidence="2" key="1">
    <citation type="submission" date="2018-08" db="EMBL/GenBank/DDBJ databases">
        <authorList>
            <person name="Liu Z.-W."/>
            <person name="Du Z.-J."/>
        </authorList>
    </citation>
    <scope>NUCLEOTIDE SEQUENCE [LARGE SCALE GENOMIC DNA]</scope>
    <source>
        <strain evidence="2">H4X</strain>
    </source>
</reference>
<dbReference type="PROSITE" id="PS51318">
    <property type="entry name" value="TAT"/>
    <property type="match status" value="1"/>
</dbReference>
<dbReference type="EMBL" id="QRGR01000001">
    <property type="protein sequence ID" value="RDV17163.1"/>
    <property type="molecule type" value="Genomic_DNA"/>
</dbReference>
<name>A0A3D8LI93_9BACT</name>
<protein>
    <submittedName>
        <fullName evidence="1">Acetamidase</fullName>
    </submittedName>
</protein>
<comment type="caution">
    <text evidence="1">The sequence shown here is derived from an EMBL/GenBank/DDBJ whole genome shotgun (WGS) entry which is preliminary data.</text>
</comment>
<evidence type="ECO:0000313" key="2">
    <source>
        <dbReference type="Proteomes" id="UP000256708"/>
    </source>
</evidence>
<gene>
    <name evidence="1" type="ORF">DXT99_01225</name>
</gene>